<name>A0A1H2T030_9PSEU</name>
<evidence type="ECO:0000256" key="3">
    <source>
        <dbReference type="ARBA" id="ARBA00023186"/>
    </source>
</evidence>
<dbReference type="InterPro" id="IPR003495">
    <property type="entry name" value="CobW/HypB/UreG_nucleotide-bd"/>
</dbReference>
<dbReference type="PANTHER" id="PTHR13748:SF62">
    <property type="entry name" value="COBW DOMAIN-CONTAINING PROTEIN"/>
    <property type="match status" value="1"/>
</dbReference>
<keyword evidence="1" id="KW-0547">Nucleotide-binding</keyword>
<dbReference type="InterPro" id="IPR051316">
    <property type="entry name" value="Zinc-reg_GTPase_activator"/>
</dbReference>
<evidence type="ECO:0000256" key="5">
    <source>
        <dbReference type="ARBA" id="ARBA00049117"/>
    </source>
</evidence>
<dbReference type="Pfam" id="PF02492">
    <property type="entry name" value="cobW"/>
    <property type="match status" value="1"/>
</dbReference>
<dbReference type="OrthoDB" id="9808822at2"/>
<dbReference type="RefSeq" id="WP_091285815.1">
    <property type="nucleotide sequence ID" value="NZ_FNON01000001.1"/>
</dbReference>
<dbReference type="InterPro" id="IPR027417">
    <property type="entry name" value="P-loop_NTPase"/>
</dbReference>
<dbReference type="GO" id="GO:0016787">
    <property type="term" value="F:hydrolase activity"/>
    <property type="evidence" value="ECO:0007669"/>
    <property type="project" value="UniProtKB-KW"/>
</dbReference>
<dbReference type="GO" id="GO:0000166">
    <property type="term" value="F:nucleotide binding"/>
    <property type="evidence" value="ECO:0007669"/>
    <property type="project" value="UniProtKB-KW"/>
</dbReference>
<evidence type="ECO:0000313" key="7">
    <source>
        <dbReference type="EMBL" id="SDW37303.1"/>
    </source>
</evidence>
<keyword evidence="2" id="KW-0378">Hydrolase</keyword>
<dbReference type="PANTHER" id="PTHR13748">
    <property type="entry name" value="COBW-RELATED"/>
    <property type="match status" value="1"/>
</dbReference>
<reference evidence="7 8" key="1">
    <citation type="submission" date="2016-10" db="EMBL/GenBank/DDBJ databases">
        <authorList>
            <person name="de Groot N.N."/>
        </authorList>
    </citation>
    <scope>NUCLEOTIDE SEQUENCE [LARGE SCALE GENOMIC DNA]</scope>
    <source>
        <strain evidence="7 8">CPCC 202699</strain>
    </source>
</reference>
<dbReference type="Proteomes" id="UP000199515">
    <property type="component" value="Unassembled WGS sequence"/>
</dbReference>
<dbReference type="SUPFAM" id="SSF90002">
    <property type="entry name" value="Hypothetical protein YjiA, C-terminal domain"/>
    <property type="match status" value="1"/>
</dbReference>
<dbReference type="SUPFAM" id="SSF52540">
    <property type="entry name" value="P-loop containing nucleoside triphosphate hydrolases"/>
    <property type="match status" value="1"/>
</dbReference>
<evidence type="ECO:0000256" key="4">
    <source>
        <dbReference type="ARBA" id="ARBA00034320"/>
    </source>
</evidence>
<dbReference type="Gene3D" id="3.40.50.300">
    <property type="entry name" value="P-loop containing nucleotide triphosphate hydrolases"/>
    <property type="match status" value="1"/>
</dbReference>
<keyword evidence="8" id="KW-1185">Reference proteome</keyword>
<gene>
    <name evidence="7" type="ORF">SAMN05421504_101415</name>
</gene>
<dbReference type="CDD" id="cd03112">
    <property type="entry name" value="CobW-like"/>
    <property type="match status" value="1"/>
</dbReference>
<accession>A0A1H2T030</accession>
<dbReference type="AlphaFoldDB" id="A0A1H2T030"/>
<dbReference type="InterPro" id="IPR036627">
    <property type="entry name" value="CobW-likC_sf"/>
</dbReference>
<dbReference type="STRING" id="589385.SAMN05421504_101415"/>
<comment type="similarity">
    <text evidence="4">Belongs to the SIMIBI class G3E GTPase family. ZNG1 subfamily.</text>
</comment>
<dbReference type="SMART" id="SM00833">
    <property type="entry name" value="CobW_C"/>
    <property type="match status" value="1"/>
</dbReference>
<feature type="domain" description="CobW C-terminal" evidence="6">
    <location>
        <begin position="226"/>
        <end position="317"/>
    </location>
</feature>
<evidence type="ECO:0000256" key="1">
    <source>
        <dbReference type="ARBA" id="ARBA00022741"/>
    </source>
</evidence>
<evidence type="ECO:0000313" key="8">
    <source>
        <dbReference type="Proteomes" id="UP000199515"/>
    </source>
</evidence>
<comment type="catalytic activity">
    <reaction evidence="5">
        <text>GTP + H2O = GDP + phosphate + H(+)</text>
        <dbReference type="Rhea" id="RHEA:19669"/>
        <dbReference type="ChEBI" id="CHEBI:15377"/>
        <dbReference type="ChEBI" id="CHEBI:15378"/>
        <dbReference type="ChEBI" id="CHEBI:37565"/>
        <dbReference type="ChEBI" id="CHEBI:43474"/>
        <dbReference type="ChEBI" id="CHEBI:58189"/>
    </reaction>
    <physiologicalReaction direction="left-to-right" evidence="5">
        <dbReference type="Rhea" id="RHEA:19670"/>
    </physiologicalReaction>
</comment>
<dbReference type="InterPro" id="IPR011629">
    <property type="entry name" value="CobW-like_C"/>
</dbReference>
<dbReference type="Pfam" id="PF07683">
    <property type="entry name" value="CobW_C"/>
    <property type="match status" value="1"/>
</dbReference>
<organism evidence="7 8">
    <name type="scientific">Amycolatopsis xylanica</name>
    <dbReference type="NCBI Taxonomy" id="589385"/>
    <lineage>
        <taxon>Bacteria</taxon>
        <taxon>Bacillati</taxon>
        <taxon>Actinomycetota</taxon>
        <taxon>Actinomycetes</taxon>
        <taxon>Pseudonocardiales</taxon>
        <taxon>Pseudonocardiaceae</taxon>
        <taxon>Amycolatopsis</taxon>
    </lineage>
</organism>
<evidence type="ECO:0000259" key="6">
    <source>
        <dbReference type="SMART" id="SM00833"/>
    </source>
</evidence>
<sequence length="338" mass="37139">MARKPIPVLIVAGFLGSGKTTLLNHLLTNDQGARIGVIMNDFGAIGVDALSVAGQVDAMVSLSNGCLCCAVDARGLDAMLGKLSEPKAEIDVIVIEASGLAEPRDLIRLMIASENQAITYGGLIEVVDAAEFGENRVRHPELDQHLGFADLVLLNKTDRVPTAERERLTSLLAELAPGTPVLATEFGRIDPELFFDPEPRPKTGQMSFDDLRHDHADHSEHIHAAYESVEFVSDRPLNPRRLVKFLEARPRGLYRIKGFIDFGPSAERQKFAMQSVGAFLRFERTRWARDEQRRTELVLIGAGIDSQAVHADLAACVENDPSEADERGMMLVLRHTQS</sequence>
<evidence type="ECO:0000256" key="2">
    <source>
        <dbReference type="ARBA" id="ARBA00022801"/>
    </source>
</evidence>
<dbReference type="EMBL" id="FNON01000001">
    <property type="protein sequence ID" value="SDW37303.1"/>
    <property type="molecule type" value="Genomic_DNA"/>
</dbReference>
<dbReference type="GO" id="GO:0005737">
    <property type="term" value="C:cytoplasm"/>
    <property type="evidence" value="ECO:0007669"/>
    <property type="project" value="TreeGrafter"/>
</dbReference>
<proteinExistence type="inferred from homology"/>
<protein>
    <submittedName>
        <fullName evidence="7">GTPase, G3E family</fullName>
    </submittedName>
</protein>
<dbReference type="Gene3D" id="3.30.1220.10">
    <property type="entry name" value="CobW-like, C-terminal domain"/>
    <property type="match status" value="1"/>
</dbReference>
<keyword evidence="3" id="KW-0143">Chaperone</keyword>